<dbReference type="SUPFAM" id="SSF160240">
    <property type="entry name" value="Cation efflux protein cytoplasmic domain-like"/>
    <property type="match status" value="1"/>
</dbReference>
<evidence type="ECO:0000259" key="7">
    <source>
        <dbReference type="Pfam" id="PF01545"/>
    </source>
</evidence>
<dbReference type="GO" id="GO:0016020">
    <property type="term" value="C:membrane"/>
    <property type="evidence" value="ECO:0007669"/>
    <property type="project" value="UniProtKB-SubCell"/>
</dbReference>
<reference evidence="8 9" key="1">
    <citation type="journal article" date="2018" name="MBio">
        <title>Comparative Genomics Reveals the Core Gene Toolbox for the Fungus-Insect Symbiosis.</title>
        <authorList>
            <person name="Wang Y."/>
            <person name="Stata M."/>
            <person name="Wang W."/>
            <person name="Stajich J.E."/>
            <person name="White M.M."/>
            <person name="Moncalvo J.M."/>
        </authorList>
    </citation>
    <scope>NUCLEOTIDE SEQUENCE [LARGE SCALE GENOMIC DNA]</scope>
    <source>
        <strain evidence="8 9">AUS-126-30</strain>
    </source>
</reference>
<dbReference type="PANTHER" id="PTHR43840">
    <property type="entry name" value="MITOCHONDRIAL METAL TRANSPORTER 1-RELATED"/>
    <property type="match status" value="1"/>
</dbReference>
<evidence type="ECO:0000256" key="1">
    <source>
        <dbReference type="ARBA" id="ARBA00004141"/>
    </source>
</evidence>
<feature type="transmembrane region" description="Helical" evidence="6">
    <location>
        <begin position="238"/>
        <end position="260"/>
    </location>
</feature>
<evidence type="ECO:0000256" key="4">
    <source>
        <dbReference type="ARBA" id="ARBA00022989"/>
    </source>
</evidence>
<evidence type="ECO:0000313" key="8">
    <source>
        <dbReference type="EMBL" id="PVZ99495.1"/>
    </source>
</evidence>
<evidence type="ECO:0000256" key="6">
    <source>
        <dbReference type="SAM" id="Phobius"/>
    </source>
</evidence>
<dbReference type="InterPro" id="IPR036837">
    <property type="entry name" value="Cation_efflux_CTD_sf"/>
</dbReference>
<evidence type="ECO:0000256" key="5">
    <source>
        <dbReference type="ARBA" id="ARBA00023136"/>
    </source>
</evidence>
<evidence type="ECO:0000256" key="2">
    <source>
        <dbReference type="ARBA" id="ARBA00022448"/>
    </source>
</evidence>
<dbReference type="Gene3D" id="1.20.1510.10">
    <property type="entry name" value="Cation efflux protein transmembrane domain"/>
    <property type="match status" value="1"/>
</dbReference>
<dbReference type="SUPFAM" id="SSF161111">
    <property type="entry name" value="Cation efflux protein transmembrane domain-like"/>
    <property type="match status" value="1"/>
</dbReference>
<feature type="transmembrane region" description="Helical" evidence="6">
    <location>
        <begin position="212"/>
        <end position="232"/>
    </location>
</feature>
<dbReference type="GO" id="GO:0098771">
    <property type="term" value="P:inorganic ion homeostasis"/>
    <property type="evidence" value="ECO:0007669"/>
    <property type="project" value="UniProtKB-ARBA"/>
</dbReference>
<accession>A0A2U1J336</accession>
<dbReference type="Pfam" id="PF01545">
    <property type="entry name" value="Cation_efflux"/>
    <property type="match status" value="1"/>
</dbReference>
<dbReference type="Proteomes" id="UP000245591">
    <property type="component" value="Unassembled WGS sequence"/>
</dbReference>
<keyword evidence="5 6" id="KW-0472">Membrane</keyword>
<keyword evidence="3 6" id="KW-0812">Transmembrane</keyword>
<protein>
    <recommendedName>
        <fullName evidence="7">Cation efflux protein transmembrane domain-containing protein</fullName>
    </recommendedName>
</protein>
<feature type="transmembrane region" description="Helical" evidence="6">
    <location>
        <begin position="281"/>
        <end position="303"/>
    </location>
</feature>
<dbReference type="InterPro" id="IPR027469">
    <property type="entry name" value="Cation_efflux_TMD_sf"/>
</dbReference>
<comment type="caution">
    <text evidence="8">The sequence shown here is derived from an EMBL/GenBank/DDBJ whole genome shotgun (WGS) entry which is preliminary data.</text>
</comment>
<evidence type="ECO:0000313" key="9">
    <source>
        <dbReference type="Proteomes" id="UP000245591"/>
    </source>
</evidence>
<dbReference type="InterPro" id="IPR058533">
    <property type="entry name" value="Cation_efflux_TM"/>
</dbReference>
<keyword evidence="2" id="KW-0813">Transport</keyword>
<sequence length="498" mass="56385">MSNSPCSAIAMITEGLIRHLRVDEWDRTNHSRAVLSTSYGKSLKTPEKEKWYGNYNNKSNHTAKTPSQSNVPMFSKRKNGAVHMNSVYNQYLTRSSLPPTPRVFPEYGESKNINKLNEYKNLYNKFKASSEASQGVRNYRDRLLSVIRGSKKGNAELEHILQSKGPEVKDFYVDQNSLIDSMLFLEDIINPENLKPPTELESTIILKEVKSLVIASVYINILISMTQAYAAFTSNSLSLFATMCDSFMDLMSSGILLLANRLNENQGKMDMHSSGKSKIETLAVIIFSTVMGMLSTFLIFNSVEALLGEERRSNMSITNSLCILFAIACKMIFYFRCKKHQDNQSAKVLMMDSRNDFFVNSFGLTMALIGKHLLWWIDPLGCLLAALLIMKTWALEAVEKAQKIAGICADPEMIKLITFTAITHDPRITYIDDVRAYYQGIKLEVEVNIIMEPETPLIVIQKVSSTLAQKLERIPEVERVIVNVDYKARPELEELYIA</sequence>
<proteinExistence type="predicted"/>
<evidence type="ECO:0000256" key="3">
    <source>
        <dbReference type="ARBA" id="ARBA00022692"/>
    </source>
</evidence>
<feature type="transmembrane region" description="Helical" evidence="6">
    <location>
        <begin position="357"/>
        <end position="377"/>
    </location>
</feature>
<dbReference type="AlphaFoldDB" id="A0A2U1J336"/>
<keyword evidence="9" id="KW-1185">Reference proteome</keyword>
<dbReference type="Gene3D" id="3.30.70.1350">
    <property type="entry name" value="Cation efflux protein, cytoplasmic domain"/>
    <property type="match status" value="1"/>
</dbReference>
<feature type="domain" description="Cation efflux protein transmembrane" evidence="7">
    <location>
        <begin position="213"/>
        <end position="402"/>
    </location>
</feature>
<name>A0A2U1J336_SMIAN</name>
<feature type="transmembrane region" description="Helical" evidence="6">
    <location>
        <begin position="315"/>
        <end position="336"/>
    </location>
</feature>
<gene>
    <name evidence="8" type="ORF">BB558_004509</name>
</gene>
<comment type="subcellular location">
    <subcellularLocation>
        <location evidence="1">Membrane</location>
        <topology evidence="1">Multi-pass membrane protein</topology>
    </subcellularLocation>
</comment>
<dbReference type="PANTHER" id="PTHR43840:SF13">
    <property type="entry name" value="CATION EFFLUX PROTEIN CYTOPLASMIC DOMAIN-CONTAINING PROTEIN"/>
    <property type="match status" value="1"/>
</dbReference>
<keyword evidence="4 6" id="KW-1133">Transmembrane helix</keyword>
<dbReference type="EMBL" id="MBFU01000431">
    <property type="protein sequence ID" value="PVZ99495.1"/>
    <property type="molecule type" value="Genomic_DNA"/>
</dbReference>
<organism evidence="8 9">
    <name type="scientific">Smittium angustum</name>
    <dbReference type="NCBI Taxonomy" id="133377"/>
    <lineage>
        <taxon>Eukaryota</taxon>
        <taxon>Fungi</taxon>
        <taxon>Fungi incertae sedis</taxon>
        <taxon>Zoopagomycota</taxon>
        <taxon>Kickxellomycotina</taxon>
        <taxon>Harpellomycetes</taxon>
        <taxon>Harpellales</taxon>
        <taxon>Legeriomycetaceae</taxon>
        <taxon>Smittium</taxon>
    </lineage>
</organism>
<dbReference type="GO" id="GO:0008324">
    <property type="term" value="F:monoatomic cation transmembrane transporter activity"/>
    <property type="evidence" value="ECO:0007669"/>
    <property type="project" value="InterPro"/>
</dbReference>
<dbReference type="InterPro" id="IPR050291">
    <property type="entry name" value="CDF_Transporter"/>
</dbReference>
<dbReference type="GO" id="GO:0030003">
    <property type="term" value="P:intracellular monoatomic cation homeostasis"/>
    <property type="evidence" value="ECO:0007669"/>
    <property type="project" value="UniProtKB-ARBA"/>
</dbReference>